<dbReference type="KEGG" id="por:APT59_11405"/>
<dbReference type="AlphaFoldDB" id="A0A0U4X045"/>
<dbReference type="Proteomes" id="UP000064137">
    <property type="component" value="Chromosome"/>
</dbReference>
<dbReference type="EMBL" id="CP013987">
    <property type="protein sequence ID" value="ALZ84772.1"/>
    <property type="molecule type" value="Genomic_DNA"/>
</dbReference>
<protein>
    <submittedName>
        <fullName evidence="2">Uncharacterized protein</fullName>
    </submittedName>
</protein>
<dbReference type="OrthoDB" id="7020857at2"/>
<evidence type="ECO:0000256" key="1">
    <source>
        <dbReference type="SAM" id="MobiDB-lite"/>
    </source>
</evidence>
<gene>
    <name evidence="2" type="ORF">APT59_11405</name>
</gene>
<sequence length="64" mass="6793">MNLLLSSAPDTTVPLAWWLGGDQAPLNDSDMADEEIDTEIPDEVAENLTEPAKPPAPIPDPGPL</sequence>
<feature type="compositionally biased region" description="Acidic residues" evidence="1">
    <location>
        <begin position="30"/>
        <end position="45"/>
    </location>
</feature>
<feature type="region of interest" description="Disordered" evidence="1">
    <location>
        <begin position="22"/>
        <end position="64"/>
    </location>
</feature>
<name>A0A0U4X045_9PSED</name>
<evidence type="ECO:0000313" key="3">
    <source>
        <dbReference type="Proteomes" id="UP000064137"/>
    </source>
</evidence>
<accession>A0A0U4X045</accession>
<evidence type="ECO:0000313" key="2">
    <source>
        <dbReference type="EMBL" id="ALZ84772.1"/>
    </source>
</evidence>
<reference evidence="2 3" key="1">
    <citation type="submission" date="2016-01" db="EMBL/GenBank/DDBJ databases">
        <title>Annotation of Pseudomonas oryzihabitans USDA-ARS-USMARC-56511.</title>
        <authorList>
            <person name="Harhay G.P."/>
            <person name="Harhay D.M."/>
            <person name="Smith T.P.L."/>
            <person name="Bono J.L."/>
            <person name="Heaton M.P."/>
            <person name="Clawson M.L."/>
            <person name="Chitko-Mckown C.G."/>
            <person name="Capik S.F."/>
            <person name="DeDonder K.D."/>
            <person name="Apley M.D."/>
            <person name="Lubbers B.V."/>
            <person name="White B.J."/>
            <person name="Larson R.L."/>
        </authorList>
    </citation>
    <scope>NUCLEOTIDE SEQUENCE [LARGE SCALE GENOMIC DNA]</scope>
    <source>
        <strain evidence="2 3">USDA-ARS-USMARC-56511</strain>
    </source>
</reference>
<proteinExistence type="predicted"/>
<organism evidence="2 3">
    <name type="scientific">Pseudomonas oryzihabitans</name>
    <dbReference type="NCBI Taxonomy" id="47885"/>
    <lineage>
        <taxon>Bacteria</taxon>
        <taxon>Pseudomonadati</taxon>
        <taxon>Pseudomonadota</taxon>
        <taxon>Gammaproteobacteria</taxon>
        <taxon>Pseudomonadales</taxon>
        <taxon>Pseudomonadaceae</taxon>
        <taxon>Pseudomonas</taxon>
    </lineage>
</organism>
<feature type="compositionally biased region" description="Pro residues" evidence="1">
    <location>
        <begin position="52"/>
        <end position="64"/>
    </location>
</feature>
<dbReference type="RefSeq" id="WP_059314947.1">
    <property type="nucleotide sequence ID" value="NZ_CP013987.1"/>
</dbReference>